<evidence type="ECO:0000313" key="2">
    <source>
        <dbReference type="EMBL" id="CAE8587684.1"/>
    </source>
</evidence>
<dbReference type="EMBL" id="CAJNNW010008298">
    <property type="protein sequence ID" value="CAE8649901.1"/>
    <property type="molecule type" value="Genomic_DNA"/>
</dbReference>
<dbReference type="EMBL" id="CAJNNW010012527">
    <property type="protein sequence ID" value="CAE8654363.1"/>
    <property type="molecule type" value="Genomic_DNA"/>
</dbReference>
<dbReference type="AlphaFoldDB" id="A0A813DFR0"/>
<evidence type="ECO:0000313" key="5">
    <source>
        <dbReference type="Proteomes" id="UP000654075"/>
    </source>
</evidence>
<gene>
    <name evidence="2" type="ORF">PGLA1383_LOCUS6516</name>
    <name evidence="4" type="ORF">PGLA2088_LOCUS10982</name>
    <name evidence="3" type="ORF">PGLA2088_LOCUS7832</name>
</gene>
<organism evidence="2 5">
    <name type="scientific">Polarella glacialis</name>
    <name type="common">Dinoflagellate</name>
    <dbReference type="NCBI Taxonomy" id="89957"/>
    <lineage>
        <taxon>Eukaryota</taxon>
        <taxon>Sar</taxon>
        <taxon>Alveolata</taxon>
        <taxon>Dinophyceae</taxon>
        <taxon>Suessiales</taxon>
        <taxon>Suessiaceae</taxon>
        <taxon>Polarella</taxon>
    </lineage>
</organism>
<dbReference type="PANTHER" id="PTHR34817:SF1">
    <property type="entry name" value="NUCLEOTIDYLTRANSFERASE"/>
    <property type="match status" value="1"/>
</dbReference>
<dbReference type="Proteomes" id="UP000654075">
    <property type="component" value="Unassembled WGS sequence"/>
</dbReference>
<protein>
    <submittedName>
        <fullName evidence="2">Uncharacterized protein</fullName>
    </submittedName>
</protein>
<dbReference type="InterPro" id="IPR018775">
    <property type="entry name" value="RlaP"/>
</dbReference>
<feature type="coiled-coil region" evidence="1">
    <location>
        <begin position="553"/>
        <end position="580"/>
    </location>
</feature>
<accession>A0A813DFR0</accession>
<sequence length="950" mass="102211">MAYVFASSLADSTRAAAVAELRRRLPRLIFAALDAFPLADGLLQATDANQRRFVVLAVCSTPGVDRLDAGVAATLDQLVCGTKRPDASARQLHLTFPAEKAGDHEEIHLVVNWHDCVDFNRLLLKSLPSCVEVLALESGSKAALFSTQEWDDLRASLSATSCSPETLASCKPYLKACFGAAQSLLCKAVGRKGRGGYSESSGAVPLLTPETAEVVERLCARVATAGGSPAAKVELADQLSLAAWSQLLQDLSGITDAAPPVPSKNLALCLDTWCDGLRAAEFRPFAAALGALAAEFEASEAGPLEAWRQQLAAAGFQAAALAVAPAAAPGAFEDAEERTALAEIQGLLPEGSEMALLAQTGSYMYDLQVESSDRDFTLLFLADPELLLSLSPPREEFSRHLQGGFGSDKRGEVEYSGRELGSFVALLAKGNPRNVEMLFSEKPALRGWAWEELRASRACFLTLRCASQYLGFISERLHRVAGVLEAAEAEEAAGCSSALSHSRASQVSKLLYHAHHKMADLGRVLRGSCPIVALKGEERQRVLQLRLQRPQSVAEVKQLLADAESQRAALAAELHAATEAKHLPAEVEAKPLLAWLRSVRARSAKAKSGTDAPSAGPPADSVARPAAAKLIRTRSEDAVEAIRALLGEVEVAEGIRIVVAGYATSSRVHGTAHTASDHDIMCIFVHPRSHYFGLRPLSRTFKHQFPGAAAGADVEISGWDAQHALQMLADNNSSVLGMLLSPLSLVGRDWSERLLEAAAASLNRRSLMIHWFSHGRKNYESSIKSRETPLRKRYVHVVRPLLCVAWTRPSRTPGSGLWPPLLVSDLVAQTASLGAISAEEADAVARFLLANLEDLPRALPRVPELDALVQRLLQDERPPAADEWEAVPPEAAENWDRLCIELIGSQAPQEVLGCRAQAAMHSRHLFGNDGPRPGCIYVGRGSWFCYTALV</sequence>
<reference evidence="2" key="1">
    <citation type="submission" date="2021-02" db="EMBL/GenBank/DDBJ databases">
        <authorList>
            <person name="Dougan E. K."/>
            <person name="Rhodes N."/>
            <person name="Thang M."/>
            <person name="Chan C."/>
        </authorList>
    </citation>
    <scope>NUCLEOTIDE SEQUENCE</scope>
</reference>
<evidence type="ECO:0000256" key="1">
    <source>
        <dbReference type="SAM" id="Coils"/>
    </source>
</evidence>
<keyword evidence="5" id="KW-1185">Reference proteome</keyword>
<name>A0A813DFR0_POLGL</name>
<dbReference type="EMBL" id="CAJNNV010002711">
    <property type="protein sequence ID" value="CAE8587684.1"/>
    <property type="molecule type" value="Genomic_DNA"/>
</dbReference>
<dbReference type="OrthoDB" id="410792at2759"/>
<keyword evidence="1" id="KW-0175">Coiled coil</keyword>
<evidence type="ECO:0000313" key="3">
    <source>
        <dbReference type="EMBL" id="CAE8649901.1"/>
    </source>
</evidence>
<dbReference type="PANTHER" id="PTHR34817">
    <property type="entry name" value="NUCLEOTIDYLTRANSFERASE"/>
    <property type="match status" value="1"/>
</dbReference>
<dbReference type="Proteomes" id="UP000626109">
    <property type="component" value="Unassembled WGS sequence"/>
</dbReference>
<proteinExistence type="predicted"/>
<evidence type="ECO:0000313" key="4">
    <source>
        <dbReference type="EMBL" id="CAE8654363.1"/>
    </source>
</evidence>
<comment type="caution">
    <text evidence="2">The sequence shown here is derived from an EMBL/GenBank/DDBJ whole genome shotgun (WGS) entry which is preliminary data.</text>
</comment>
<dbReference type="Pfam" id="PF10127">
    <property type="entry name" value="RlaP"/>
    <property type="match status" value="2"/>
</dbReference>